<dbReference type="Gene3D" id="1.20.120.450">
    <property type="entry name" value="dinb family like domain"/>
    <property type="match status" value="1"/>
</dbReference>
<organism evidence="2 3">
    <name type="scientific">Streptoalloteichus tenebrarius (strain ATCC 17920 / DSM 40477 / JCM 4838 / CBS 697.72 / NBRC 16177 / NCIMB 11028 / NRRL B-12390 / A12253. 1 / ISP 5477)</name>
    <name type="common">Streptomyces tenebrarius</name>
    <dbReference type="NCBI Taxonomy" id="1933"/>
    <lineage>
        <taxon>Bacteria</taxon>
        <taxon>Bacillati</taxon>
        <taxon>Actinomycetota</taxon>
        <taxon>Actinomycetes</taxon>
        <taxon>Pseudonocardiales</taxon>
        <taxon>Pseudonocardiaceae</taxon>
        <taxon>Streptoalloteichus</taxon>
    </lineage>
</organism>
<dbReference type="EMBL" id="JAMTCP010000076">
    <property type="protein sequence ID" value="MCP2262550.1"/>
    <property type="molecule type" value="Genomic_DNA"/>
</dbReference>
<accession>A0ABT1I4Q1</accession>
<dbReference type="InterPro" id="IPR017517">
    <property type="entry name" value="Maleyloyr_isom"/>
</dbReference>
<comment type="caution">
    <text evidence="2">The sequence shown here is derived from an EMBL/GenBank/DDBJ whole genome shotgun (WGS) entry which is preliminary data.</text>
</comment>
<dbReference type="NCBIfam" id="TIGR03086">
    <property type="entry name" value="TIGR03086 family metal-binding protein"/>
    <property type="match status" value="1"/>
</dbReference>
<name>A0ABT1I4Q1_STRSD</name>
<dbReference type="Proteomes" id="UP001205311">
    <property type="component" value="Unassembled WGS sequence"/>
</dbReference>
<sequence>MRDTDSTLLGHFDTAVAGFDGRLRAVPATEWGSPTPCTEWNVRQLVNHMIQGSRIYVALLRGGSSAEFMANLNQEALDGDPLTTYREAAAECRAAFLADGAFDRVVDYPFGPVPGRQLLGLYVVDAVVHTWDLARAVGLDERLDPRTVGWVLDNFEWIYHGVTESPITDSYQYYGPPTAVASPAETAQNRLLHAMGRNP</sequence>
<evidence type="ECO:0000313" key="3">
    <source>
        <dbReference type="Proteomes" id="UP001205311"/>
    </source>
</evidence>
<dbReference type="Pfam" id="PF11716">
    <property type="entry name" value="MDMPI_N"/>
    <property type="match status" value="1"/>
</dbReference>
<dbReference type="InterPro" id="IPR017520">
    <property type="entry name" value="CHP03086"/>
</dbReference>
<dbReference type="InterPro" id="IPR024344">
    <property type="entry name" value="MDMPI_metal-binding"/>
</dbReference>
<evidence type="ECO:0000259" key="1">
    <source>
        <dbReference type="Pfam" id="PF11716"/>
    </source>
</evidence>
<evidence type="ECO:0000313" key="2">
    <source>
        <dbReference type="EMBL" id="MCP2262550.1"/>
    </source>
</evidence>
<dbReference type="SUPFAM" id="SSF109854">
    <property type="entry name" value="DinB/YfiT-like putative metalloenzymes"/>
    <property type="match status" value="1"/>
</dbReference>
<dbReference type="RefSeq" id="WP_253674764.1">
    <property type="nucleotide sequence ID" value="NZ_JAMTCP010000076.1"/>
</dbReference>
<feature type="domain" description="Mycothiol-dependent maleylpyruvate isomerase metal-binding" evidence="1">
    <location>
        <begin position="14"/>
        <end position="134"/>
    </location>
</feature>
<dbReference type="NCBIfam" id="TIGR03083">
    <property type="entry name" value="maleylpyruvate isomerase family mycothiol-dependent enzyme"/>
    <property type="match status" value="1"/>
</dbReference>
<gene>
    <name evidence="2" type="ORF">LX15_006290</name>
</gene>
<reference evidence="2 3" key="1">
    <citation type="submission" date="2022-06" db="EMBL/GenBank/DDBJ databases">
        <title>Genomic Encyclopedia of Archaeal and Bacterial Type Strains, Phase II (KMG-II): from individual species to whole genera.</title>
        <authorList>
            <person name="Goeker M."/>
        </authorList>
    </citation>
    <scope>NUCLEOTIDE SEQUENCE [LARGE SCALE GENOMIC DNA]</scope>
    <source>
        <strain evidence="2 3">DSM 40477</strain>
    </source>
</reference>
<dbReference type="InterPro" id="IPR034660">
    <property type="entry name" value="DinB/YfiT-like"/>
</dbReference>
<proteinExistence type="predicted"/>
<keyword evidence="3" id="KW-1185">Reference proteome</keyword>
<protein>
    <submittedName>
        <fullName evidence="2">TIGR03086 family protein</fullName>
    </submittedName>
</protein>